<evidence type="ECO:0000259" key="4">
    <source>
        <dbReference type="Pfam" id="PF04548"/>
    </source>
</evidence>
<reference evidence="5" key="1">
    <citation type="submission" date="2021-03" db="EMBL/GenBank/DDBJ databases">
        <authorList>
            <person name="Bekaert M."/>
        </authorList>
    </citation>
    <scope>NUCLEOTIDE SEQUENCE</scope>
</reference>
<accession>A0A8S3SK96</accession>
<evidence type="ECO:0000313" key="5">
    <source>
        <dbReference type="EMBL" id="CAG2219067.1"/>
    </source>
</evidence>
<dbReference type="GO" id="GO:0005525">
    <property type="term" value="F:GTP binding"/>
    <property type="evidence" value="ECO:0007669"/>
    <property type="project" value="InterPro"/>
</dbReference>
<protein>
    <recommendedName>
        <fullName evidence="4">AIG1-type G domain-containing protein</fullName>
    </recommendedName>
</protein>
<organism evidence="5 6">
    <name type="scientific">Mytilus edulis</name>
    <name type="common">Blue mussel</name>
    <dbReference type="NCBI Taxonomy" id="6550"/>
    <lineage>
        <taxon>Eukaryota</taxon>
        <taxon>Metazoa</taxon>
        <taxon>Spiralia</taxon>
        <taxon>Lophotrochozoa</taxon>
        <taxon>Mollusca</taxon>
        <taxon>Bivalvia</taxon>
        <taxon>Autobranchia</taxon>
        <taxon>Pteriomorphia</taxon>
        <taxon>Mytilida</taxon>
        <taxon>Mytiloidea</taxon>
        <taxon>Mytilidae</taxon>
        <taxon>Mytilinae</taxon>
        <taxon>Mytilus</taxon>
    </lineage>
</organism>
<gene>
    <name evidence="5" type="ORF">MEDL_32628</name>
</gene>
<dbReference type="PANTHER" id="PTHR32046:SF11">
    <property type="entry name" value="IMMUNE-ASSOCIATED NUCLEOTIDE-BINDING PROTEIN 10-LIKE"/>
    <property type="match status" value="1"/>
</dbReference>
<evidence type="ECO:0000256" key="3">
    <source>
        <dbReference type="SAM" id="Coils"/>
    </source>
</evidence>
<keyword evidence="6" id="KW-1185">Reference proteome</keyword>
<keyword evidence="2" id="KW-0547">Nucleotide-binding</keyword>
<dbReference type="Proteomes" id="UP000683360">
    <property type="component" value="Unassembled WGS sequence"/>
</dbReference>
<dbReference type="InterPro" id="IPR006703">
    <property type="entry name" value="G_AIG1"/>
</dbReference>
<comment type="similarity">
    <text evidence="1">Belongs to the TRAFAC class TrmE-Era-EngA-EngB-Septin-like GTPase superfamily. AIG1/Toc34/Toc159-like paraseptin GTPase family. IAN subfamily.</text>
</comment>
<sequence length="372" mass="42577">MFMLIHTCHKDTSDIEERVEKLTSNVVSISFTPSKDQITAEQLSIGSFEVKKTLQNIAFKSKRLHQLSDISKTAESLQNQKTIIVMGASGSGKTTFIDAMFNHMIGVSHESDHRFKIVNLTESERKKLNNQYESQTEGVTWYTIPMLEGPHMTGIINIIDTPGFEDTRGTKYDEDIPRMIEILFSKGEGIESLDAICLVEKLSVNRLTQRQENIFKSVTKIFGKDVADNIFACLTFDDGGEAHVLKAFEKAGMSYLDKVHFRFNNSYIFSGNQDFEVWKKRRQSFEDFFKQLDMVPKKSLRSTKDVLNSRRSLQLQLLSLQQNLRNQVQNISNVEKDEVSYRIAKWISTKTRILHIHGTPEGKQKDTTGFLV</sequence>
<dbReference type="Gene3D" id="3.40.50.300">
    <property type="entry name" value="P-loop containing nucleotide triphosphate hydrolases"/>
    <property type="match status" value="1"/>
</dbReference>
<feature type="coiled-coil region" evidence="3">
    <location>
        <begin position="310"/>
        <end position="337"/>
    </location>
</feature>
<dbReference type="Pfam" id="PF04548">
    <property type="entry name" value="AIG1"/>
    <property type="match status" value="1"/>
</dbReference>
<comment type="caution">
    <text evidence="5">The sequence shown here is derived from an EMBL/GenBank/DDBJ whole genome shotgun (WGS) entry which is preliminary data.</text>
</comment>
<proteinExistence type="inferred from homology"/>
<evidence type="ECO:0000256" key="1">
    <source>
        <dbReference type="ARBA" id="ARBA00008535"/>
    </source>
</evidence>
<dbReference type="OrthoDB" id="5800423at2759"/>
<dbReference type="InterPro" id="IPR027417">
    <property type="entry name" value="P-loop_NTPase"/>
</dbReference>
<dbReference type="SUPFAM" id="SSF52540">
    <property type="entry name" value="P-loop containing nucleoside triphosphate hydrolases"/>
    <property type="match status" value="1"/>
</dbReference>
<feature type="domain" description="AIG1-type G" evidence="4">
    <location>
        <begin position="82"/>
        <end position="284"/>
    </location>
</feature>
<dbReference type="AlphaFoldDB" id="A0A8S3SK96"/>
<dbReference type="EMBL" id="CAJPWZ010001622">
    <property type="protein sequence ID" value="CAG2219067.1"/>
    <property type="molecule type" value="Genomic_DNA"/>
</dbReference>
<keyword evidence="3" id="KW-0175">Coiled coil</keyword>
<dbReference type="PANTHER" id="PTHR32046">
    <property type="entry name" value="G DOMAIN-CONTAINING PROTEIN"/>
    <property type="match status" value="1"/>
</dbReference>
<name>A0A8S3SK96_MYTED</name>
<evidence type="ECO:0000313" key="6">
    <source>
        <dbReference type="Proteomes" id="UP000683360"/>
    </source>
</evidence>
<evidence type="ECO:0000256" key="2">
    <source>
        <dbReference type="ARBA" id="ARBA00022741"/>
    </source>
</evidence>